<dbReference type="UniPathway" id="UPA00109">
    <property type="reaction ID" value="UER00188"/>
</dbReference>
<gene>
    <name evidence="17" type="ORF">LCGC14_0503300</name>
</gene>
<name>A0A0F9SLQ8_9ZZZZ</name>
<dbReference type="Gene3D" id="2.40.33.10">
    <property type="entry name" value="PK beta-barrel domain-like"/>
    <property type="match status" value="1"/>
</dbReference>
<evidence type="ECO:0000256" key="6">
    <source>
        <dbReference type="ARBA" id="ARBA00022533"/>
    </source>
</evidence>
<dbReference type="Pfam" id="PF00224">
    <property type="entry name" value="PK"/>
    <property type="match status" value="1"/>
</dbReference>
<dbReference type="EMBL" id="LAZR01000595">
    <property type="protein sequence ID" value="KKN63277.1"/>
    <property type="molecule type" value="Genomic_DNA"/>
</dbReference>
<feature type="domain" description="Pyruvate kinase barrel" evidence="15">
    <location>
        <begin position="13"/>
        <end position="338"/>
    </location>
</feature>
<keyword evidence="11" id="KW-0067">ATP-binding</keyword>
<dbReference type="InterPro" id="IPR015813">
    <property type="entry name" value="Pyrv/PenolPyrv_kinase-like_dom"/>
</dbReference>
<keyword evidence="10" id="KW-0418">Kinase</keyword>
<dbReference type="PRINTS" id="PR01050">
    <property type="entry name" value="PYRUVTKNASE"/>
</dbReference>
<protein>
    <recommendedName>
        <fullName evidence="5">pyruvate kinase</fullName>
        <ecNumber evidence="5">2.7.1.40</ecNumber>
    </recommendedName>
</protein>
<evidence type="ECO:0000256" key="7">
    <source>
        <dbReference type="ARBA" id="ARBA00022679"/>
    </source>
</evidence>
<keyword evidence="14" id="KW-0670">Pyruvate</keyword>
<dbReference type="Gene3D" id="3.40.1380.20">
    <property type="entry name" value="Pyruvate kinase, C-terminal domain"/>
    <property type="match status" value="1"/>
</dbReference>
<comment type="subunit">
    <text evidence="4">Homotetramer.</text>
</comment>
<dbReference type="GO" id="GO:0000287">
    <property type="term" value="F:magnesium ion binding"/>
    <property type="evidence" value="ECO:0007669"/>
    <property type="project" value="InterPro"/>
</dbReference>
<evidence type="ECO:0000256" key="5">
    <source>
        <dbReference type="ARBA" id="ARBA00012142"/>
    </source>
</evidence>
<dbReference type="FunFam" id="2.40.33.10:FF:000002">
    <property type="entry name" value="Pyruvate kinase"/>
    <property type="match status" value="1"/>
</dbReference>
<evidence type="ECO:0000256" key="11">
    <source>
        <dbReference type="ARBA" id="ARBA00022840"/>
    </source>
</evidence>
<evidence type="ECO:0000256" key="3">
    <source>
        <dbReference type="ARBA" id="ARBA00008663"/>
    </source>
</evidence>
<dbReference type="InterPro" id="IPR018209">
    <property type="entry name" value="Pyrv_Knase_AS"/>
</dbReference>
<dbReference type="GO" id="GO:0005524">
    <property type="term" value="F:ATP binding"/>
    <property type="evidence" value="ECO:0007669"/>
    <property type="project" value="UniProtKB-KW"/>
</dbReference>
<dbReference type="FunFam" id="3.40.1380.20:FF:000004">
    <property type="entry name" value="Pyruvate kinase"/>
    <property type="match status" value="1"/>
</dbReference>
<evidence type="ECO:0000256" key="14">
    <source>
        <dbReference type="ARBA" id="ARBA00023317"/>
    </source>
</evidence>
<evidence type="ECO:0000256" key="10">
    <source>
        <dbReference type="ARBA" id="ARBA00022777"/>
    </source>
</evidence>
<keyword evidence="6" id="KW-0021">Allosteric enzyme</keyword>
<evidence type="ECO:0000256" key="9">
    <source>
        <dbReference type="ARBA" id="ARBA00022741"/>
    </source>
</evidence>
<dbReference type="InterPro" id="IPR011037">
    <property type="entry name" value="Pyrv_Knase-like_insert_dom_sf"/>
</dbReference>
<proteinExistence type="inferred from homology"/>
<keyword evidence="12" id="KW-0460">Magnesium</keyword>
<dbReference type="PROSITE" id="PS00110">
    <property type="entry name" value="PYRUVATE_KINASE"/>
    <property type="match status" value="1"/>
</dbReference>
<dbReference type="SUPFAM" id="SSF51621">
    <property type="entry name" value="Phosphoenolpyruvate/pyruvate domain"/>
    <property type="match status" value="1"/>
</dbReference>
<keyword evidence="7" id="KW-0808">Transferase</keyword>
<evidence type="ECO:0000256" key="13">
    <source>
        <dbReference type="ARBA" id="ARBA00023152"/>
    </source>
</evidence>
<dbReference type="Pfam" id="PF02887">
    <property type="entry name" value="PK_C"/>
    <property type="match status" value="1"/>
</dbReference>
<comment type="cofactor">
    <cofactor evidence="1">
        <name>Mg(2+)</name>
        <dbReference type="ChEBI" id="CHEBI:18420"/>
    </cofactor>
</comment>
<comment type="similarity">
    <text evidence="3">Belongs to the pyruvate kinase family.</text>
</comment>
<dbReference type="SUPFAM" id="SSF50800">
    <property type="entry name" value="PK beta-barrel domain-like"/>
    <property type="match status" value="1"/>
</dbReference>
<organism evidence="17">
    <name type="scientific">marine sediment metagenome</name>
    <dbReference type="NCBI Taxonomy" id="412755"/>
    <lineage>
        <taxon>unclassified sequences</taxon>
        <taxon>metagenomes</taxon>
        <taxon>ecological metagenomes</taxon>
    </lineage>
</organism>
<evidence type="ECO:0000259" key="15">
    <source>
        <dbReference type="Pfam" id="PF00224"/>
    </source>
</evidence>
<evidence type="ECO:0000313" key="17">
    <source>
        <dbReference type="EMBL" id="KKN63277.1"/>
    </source>
</evidence>
<accession>A0A0F9SLQ8</accession>
<dbReference type="InterPro" id="IPR040442">
    <property type="entry name" value="Pyrv_kinase-like_dom_sf"/>
</dbReference>
<dbReference type="SUPFAM" id="SSF52935">
    <property type="entry name" value="PK C-terminal domain-like"/>
    <property type="match status" value="1"/>
</dbReference>
<keyword evidence="8" id="KW-0479">Metal-binding</keyword>
<evidence type="ECO:0000256" key="2">
    <source>
        <dbReference type="ARBA" id="ARBA00004997"/>
    </source>
</evidence>
<evidence type="ECO:0000256" key="12">
    <source>
        <dbReference type="ARBA" id="ARBA00022842"/>
    </source>
</evidence>
<dbReference type="GO" id="GO:0030955">
    <property type="term" value="F:potassium ion binding"/>
    <property type="evidence" value="ECO:0007669"/>
    <property type="project" value="InterPro"/>
</dbReference>
<keyword evidence="13" id="KW-0324">Glycolysis</keyword>
<evidence type="ECO:0000256" key="1">
    <source>
        <dbReference type="ARBA" id="ARBA00001946"/>
    </source>
</evidence>
<sequence length="488" mass="52119">MLSPSKQEKLMLRRTKIVATLGPATDRDNNLEKIIIAGANVVRLNFSHGVAQDHKDRAQAVRDIAKRLGKHIAILADLQGPKIRVSTFKEGKVTLAVGAKFTLDAKMEKGEGDINSVGIDYKELPNDVSPNDLLLLNDGLIQLSVDEVAGHLVHCTVTVGGVLSNNKGINRLGGGLTAPAFTEKDKEDLITAAEIDVDYIAVSFPRSGDDMRYVRSLAEAAGSKAQLLAKIERAEAVETQEAVDDIILASDAVMVARGDLGVEIGDAALMGKQKLIIRRARSLNRTVVTATQMMESMIDNPMPTRAEVMDVANAVLDGTDAVMLSAETAAGDYPEETVATMARVCLGAESQKETHVSKHRLDSRFSNNAESIALSAMYAANHLDSVKAIITLTESGSTAKLMSRISSGLPIYSLSRHASTLGQTALYRGVYPVFFDSTKTEKDGMVKAALDTLVSQGSLQSGDTVIITHGDSMETVGATNTMKIVTVA</sequence>
<evidence type="ECO:0000256" key="4">
    <source>
        <dbReference type="ARBA" id="ARBA00011881"/>
    </source>
</evidence>
<dbReference type="AlphaFoldDB" id="A0A0F9SLQ8"/>
<evidence type="ECO:0000256" key="8">
    <source>
        <dbReference type="ARBA" id="ARBA00022723"/>
    </source>
</evidence>
<dbReference type="InterPro" id="IPR036918">
    <property type="entry name" value="Pyrv_Knase_C_sf"/>
</dbReference>
<keyword evidence="9" id="KW-0547">Nucleotide-binding</keyword>
<dbReference type="InterPro" id="IPR015793">
    <property type="entry name" value="Pyrv_Knase_brl"/>
</dbReference>
<dbReference type="Gene3D" id="3.20.20.60">
    <property type="entry name" value="Phosphoenolpyruvate-binding domains"/>
    <property type="match status" value="1"/>
</dbReference>
<dbReference type="PANTHER" id="PTHR11817">
    <property type="entry name" value="PYRUVATE KINASE"/>
    <property type="match status" value="1"/>
</dbReference>
<comment type="caution">
    <text evidence="17">The sequence shown here is derived from an EMBL/GenBank/DDBJ whole genome shotgun (WGS) entry which is preliminary data.</text>
</comment>
<dbReference type="EC" id="2.7.1.40" evidence="5"/>
<evidence type="ECO:0000259" key="16">
    <source>
        <dbReference type="Pfam" id="PF02887"/>
    </source>
</evidence>
<dbReference type="NCBIfam" id="TIGR01064">
    <property type="entry name" value="pyruv_kin"/>
    <property type="match status" value="1"/>
</dbReference>
<dbReference type="GO" id="GO:0004743">
    <property type="term" value="F:pyruvate kinase activity"/>
    <property type="evidence" value="ECO:0007669"/>
    <property type="project" value="UniProtKB-EC"/>
</dbReference>
<feature type="domain" description="Pyruvate kinase C-terminal" evidence="16">
    <location>
        <begin position="370"/>
        <end position="485"/>
    </location>
</feature>
<dbReference type="InterPro" id="IPR001697">
    <property type="entry name" value="Pyr_Knase"/>
</dbReference>
<dbReference type="InterPro" id="IPR015806">
    <property type="entry name" value="Pyrv_Knase_insert_dom_sf"/>
</dbReference>
<reference evidence="17" key="1">
    <citation type="journal article" date="2015" name="Nature">
        <title>Complex archaea that bridge the gap between prokaryotes and eukaryotes.</title>
        <authorList>
            <person name="Spang A."/>
            <person name="Saw J.H."/>
            <person name="Jorgensen S.L."/>
            <person name="Zaremba-Niedzwiedzka K."/>
            <person name="Martijn J."/>
            <person name="Lind A.E."/>
            <person name="van Eijk R."/>
            <person name="Schleper C."/>
            <person name="Guy L."/>
            <person name="Ettema T.J."/>
        </authorList>
    </citation>
    <scope>NUCLEOTIDE SEQUENCE</scope>
</reference>
<dbReference type="GO" id="GO:0016301">
    <property type="term" value="F:kinase activity"/>
    <property type="evidence" value="ECO:0007669"/>
    <property type="project" value="UniProtKB-KW"/>
</dbReference>
<dbReference type="NCBIfam" id="NF004491">
    <property type="entry name" value="PRK05826.1"/>
    <property type="match status" value="1"/>
</dbReference>
<dbReference type="InterPro" id="IPR015795">
    <property type="entry name" value="Pyrv_Knase_C"/>
</dbReference>
<comment type="pathway">
    <text evidence="2">Carbohydrate degradation; glycolysis; pyruvate from D-glyceraldehyde 3-phosphate: step 5/5.</text>
</comment>